<protein>
    <recommendedName>
        <fullName evidence="4">Spliceosome-associated protein CWC27 homolog</fullName>
    </recommendedName>
    <alternativeName>
        <fullName evidence="5">Probable inactive peptidyl-prolyl cis-trans isomerase CWC27 homolog</fullName>
    </alternativeName>
</protein>
<dbReference type="GO" id="GO:0003755">
    <property type="term" value="F:peptidyl-prolyl cis-trans isomerase activity"/>
    <property type="evidence" value="ECO:0007669"/>
    <property type="project" value="InterPro"/>
</dbReference>
<dbReference type="InterPro" id="IPR044666">
    <property type="entry name" value="Cyclophilin_A-like"/>
</dbReference>
<comment type="subcellular location">
    <subcellularLocation>
        <location evidence="1">Nucleus</location>
    </subcellularLocation>
</comment>
<evidence type="ECO:0000256" key="1">
    <source>
        <dbReference type="ARBA" id="ARBA00004123"/>
    </source>
</evidence>
<dbReference type="Pfam" id="PF00160">
    <property type="entry name" value="Pro_isomerase"/>
    <property type="match status" value="1"/>
</dbReference>
<evidence type="ECO:0000256" key="6">
    <source>
        <dbReference type="ARBA" id="ARBA00046368"/>
    </source>
</evidence>
<dbReference type="InterPro" id="IPR029000">
    <property type="entry name" value="Cyclophilin-like_dom_sf"/>
</dbReference>
<feature type="compositionally biased region" description="Basic and acidic residues" evidence="7">
    <location>
        <begin position="301"/>
        <end position="338"/>
    </location>
</feature>
<dbReference type="Gene3D" id="2.40.100.10">
    <property type="entry name" value="Cyclophilin-like"/>
    <property type="match status" value="1"/>
</dbReference>
<comment type="similarity">
    <text evidence="2">Belongs to the cyclophilin-type PPIase family.</text>
</comment>
<comment type="subunit">
    <text evidence="6">Part of the activated spliceosome B/catalytic step 1 spliceosome, one of the forms of the spliceosome which has a well-formed active site but still cannot catalyze the branching reaction and is composed at least of 52 proteins, the U2, U5 and U6 snRNAs and the pre-mRNA. Recruited during early steps of activated spliceosome B maturation, it is probably one of the first proteins released from this complex as he matures to the spliceosome C complex. Component of the minor spliceosome, which splices U12-type introns.</text>
</comment>
<dbReference type="STRING" id="188477.A0A3S0ZK69"/>
<feature type="domain" description="PPIase cyclophilin-type" evidence="8">
    <location>
        <begin position="19"/>
        <end position="166"/>
    </location>
</feature>
<comment type="caution">
    <text evidence="9">The sequence shown here is derived from an EMBL/GenBank/DDBJ whole genome shotgun (WGS) entry which is preliminary data.</text>
</comment>
<evidence type="ECO:0000256" key="5">
    <source>
        <dbReference type="ARBA" id="ARBA00042090"/>
    </source>
</evidence>
<dbReference type="GO" id="GO:0071013">
    <property type="term" value="C:catalytic step 2 spliceosome"/>
    <property type="evidence" value="ECO:0007669"/>
    <property type="project" value="TreeGrafter"/>
</dbReference>
<feature type="region of interest" description="Disordered" evidence="7">
    <location>
        <begin position="423"/>
        <end position="503"/>
    </location>
</feature>
<feature type="compositionally biased region" description="Basic and acidic residues" evidence="7">
    <location>
        <begin position="277"/>
        <end position="291"/>
    </location>
</feature>
<dbReference type="FunFam" id="2.40.100.10:FF:000007">
    <property type="entry name" value="Peptidyl-prolyl cis-trans isomerase CWC27 homolog"/>
    <property type="match status" value="1"/>
</dbReference>
<feature type="compositionally biased region" description="Basic and acidic residues" evidence="7">
    <location>
        <begin position="251"/>
        <end position="267"/>
    </location>
</feature>
<reference evidence="9 10" key="1">
    <citation type="submission" date="2019-01" db="EMBL/GenBank/DDBJ databases">
        <title>A draft genome assembly of the solar-powered sea slug Elysia chlorotica.</title>
        <authorList>
            <person name="Cai H."/>
            <person name="Li Q."/>
            <person name="Fang X."/>
            <person name="Li J."/>
            <person name="Curtis N.E."/>
            <person name="Altenburger A."/>
            <person name="Shibata T."/>
            <person name="Feng M."/>
            <person name="Maeda T."/>
            <person name="Schwartz J.A."/>
            <person name="Shigenobu S."/>
            <person name="Lundholm N."/>
            <person name="Nishiyama T."/>
            <person name="Yang H."/>
            <person name="Hasebe M."/>
            <person name="Li S."/>
            <person name="Pierce S.K."/>
            <person name="Wang J."/>
        </authorList>
    </citation>
    <scope>NUCLEOTIDE SEQUENCE [LARGE SCALE GENOMIC DNA]</scope>
    <source>
        <strain evidence="9">EC2010</strain>
        <tissue evidence="9">Whole organism of an adult</tissue>
    </source>
</reference>
<proteinExistence type="inferred from homology"/>
<feature type="region of interest" description="Disordered" evidence="7">
    <location>
        <begin position="222"/>
        <end position="406"/>
    </location>
</feature>
<feature type="compositionally biased region" description="Basic and acidic residues" evidence="7">
    <location>
        <begin position="458"/>
        <end position="467"/>
    </location>
</feature>
<dbReference type="CDD" id="cd01925">
    <property type="entry name" value="cyclophilin_CeCYP16-like"/>
    <property type="match status" value="1"/>
</dbReference>
<sequence>MSNIYIQEPPTNGKILLVTTVGDIDIELWSKEAPRACRNFVQLCMEGYYDGTIFHRVVREFIVQGGDPTGTGDGGESIYSEPFKDEFHSRLRFVRRGLVAMANAGQHDNKSQFFFTMGMTPELQGKHTIFGKVVGDTLYNMLKLQEVETDQNERPLYPPKIIRSEILSNPYDDIIPRVVRKSNKGKEEEKKAKSKSKATKNFSLLSFGAEAEEDEEQVFKASKKFSGKSKSSHDLTDDPRLSSVPVVDTADSEKSPGKRKVQEETVDSKQQFANLESVKKKLKKEESEPKTESQMAVSPNFDREISKEDIKKSKSDEVRKEARKLQREIKASKKRVEAMKQGVAAKQEAAREDKERVEAMKEDKEPPEAPKSTDPPDFLESFKQERQKYKKLKKQQKGTDREAQTLAMLQKFQSKLTSVRQLAANYSDSDGEGGKKAEEETEDAEEDPTDMSWMQHKLKFEEPRQTRVIDANVDDTERYEINDPRNPLTKRRREDGKKKSKRK</sequence>
<dbReference type="Proteomes" id="UP000271974">
    <property type="component" value="Unassembled WGS sequence"/>
</dbReference>
<dbReference type="GO" id="GO:0006457">
    <property type="term" value="P:protein folding"/>
    <property type="evidence" value="ECO:0007669"/>
    <property type="project" value="InterPro"/>
</dbReference>
<gene>
    <name evidence="9" type="ORF">EGW08_011426</name>
</gene>
<organism evidence="9 10">
    <name type="scientific">Elysia chlorotica</name>
    <name type="common">Eastern emerald elysia</name>
    <name type="synonym">Sea slug</name>
    <dbReference type="NCBI Taxonomy" id="188477"/>
    <lineage>
        <taxon>Eukaryota</taxon>
        <taxon>Metazoa</taxon>
        <taxon>Spiralia</taxon>
        <taxon>Lophotrochozoa</taxon>
        <taxon>Mollusca</taxon>
        <taxon>Gastropoda</taxon>
        <taxon>Heterobranchia</taxon>
        <taxon>Euthyneura</taxon>
        <taxon>Panpulmonata</taxon>
        <taxon>Sacoglossa</taxon>
        <taxon>Placobranchoidea</taxon>
        <taxon>Plakobranchidae</taxon>
        <taxon>Elysia</taxon>
    </lineage>
</organism>
<evidence type="ECO:0000259" key="8">
    <source>
        <dbReference type="PROSITE" id="PS50072"/>
    </source>
</evidence>
<evidence type="ECO:0000313" key="9">
    <source>
        <dbReference type="EMBL" id="RUS80805.1"/>
    </source>
</evidence>
<evidence type="ECO:0000256" key="2">
    <source>
        <dbReference type="ARBA" id="ARBA00007365"/>
    </source>
</evidence>
<dbReference type="SUPFAM" id="SSF50891">
    <property type="entry name" value="Cyclophilin-like"/>
    <property type="match status" value="1"/>
</dbReference>
<dbReference type="PRINTS" id="PR00153">
    <property type="entry name" value="CSAPPISMRASE"/>
</dbReference>
<evidence type="ECO:0000313" key="10">
    <source>
        <dbReference type="Proteomes" id="UP000271974"/>
    </source>
</evidence>
<evidence type="ECO:0000256" key="7">
    <source>
        <dbReference type="SAM" id="MobiDB-lite"/>
    </source>
</evidence>
<feature type="compositionally biased region" description="Basic and acidic residues" evidence="7">
    <location>
        <begin position="231"/>
        <end position="240"/>
    </location>
</feature>
<feature type="compositionally biased region" description="Acidic residues" evidence="7">
    <location>
        <begin position="439"/>
        <end position="449"/>
    </location>
</feature>
<dbReference type="InterPro" id="IPR020892">
    <property type="entry name" value="Cyclophilin-type_PPIase_CS"/>
</dbReference>
<accession>A0A3S0ZK69</accession>
<evidence type="ECO:0000256" key="3">
    <source>
        <dbReference type="ARBA" id="ARBA00023242"/>
    </source>
</evidence>
<dbReference type="AlphaFoldDB" id="A0A3S0ZK69"/>
<dbReference type="PANTHER" id="PTHR45625">
    <property type="entry name" value="PEPTIDYL-PROLYL CIS-TRANS ISOMERASE-RELATED"/>
    <property type="match status" value="1"/>
</dbReference>
<dbReference type="PANTHER" id="PTHR45625:SF6">
    <property type="entry name" value="SPLICEOSOME-ASSOCIATED PROTEIN CWC27 HOMOLOG"/>
    <property type="match status" value="1"/>
</dbReference>
<dbReference type="PROSITE" id="PS00170">
    <property type="entry name" value="CSA_PPIASE_1"/>
    <property type="match status" value="1"/>
</dbReference>
<evidence type="ECO:0000256" key="4">
    <source>
        <dbReference type="ARBA" id="ARBA00040027"/>
    </source>
</evidence>
<dbReference type="OrthoDB" id="442970at2759"/>
<keyword evidence="10" id="KW-1185">Reference proteome</keyword>
<keyword evidence="3" id="KW-0539">Nucleus</keyword>
<dbReference type="PROSITE" id="PS50072">
    <property type="entry name" value="CSA_PPIASE_2"/>
    <property type="match status" value="1"/>
</dbReference>
<dbReference type="EMBL" id="RQTK01000372">
    <property type="protein sequence ID" value="RUS80805.1"/>
    <property type="molecule type" value="Genomic_DNA"/>
</dbReference>
<name>A0A3S0ZK69_ELYCH</name>
<dbReference type="InterPro" id="IPR002130">
    <property type="entry name" value="Cyclophilin-type_PPIase_dom"/>
</dbReference>
<feature type="compositionally biased region" description="Basic and acidic residues" evidence="7">
    <location>
        <begin position="348"/>
        <end position="368"/>
    </location>
</feature>